<gene>
    <name evidence="4" type="ORF">SAMN02745176_03559</name>
</gene>
<evidence type="ECO:0000256" key="1">
    <source>
        <dbReference type="ARBA" id="ARBA00008324"/>
    </source>
</evidence>
<evidence type="ECO:0000259" key="3">
    <source>
        <dbReference type="Pfam" id="PF03061"/>
    </source>
</evidence>
<dbReference type="InterPro" id="IPR003736">
    <property type="entry name" value="PAAI_dom"/>
</dbReference>
<dbReference type="NCBIfam" id="TIGR00369">
    <property type="entry name" value="unchar_dom_1"/>
    <property type="match status" value="1"/>
</dbReference>
<keyword evidence="2" id="KW-0378">Hydrolase</keyword>
<dbReference type="GO" id="GO:0047617">
    <property type="term" value="F:fatty acyl-CoA hydrolase activity"/>
    <property type="evidence" value="ECO:0007669"/>
    <property type="project" value="InterPro"/>
</dbReference>
<dbReference type="InterPro" id="IPR039298">
    <property type="entry name" value="ACOT13"/>
</dbReference>
<accession>A0A1M6JB57</accession>
<reference evidence="4 5" key="1">
    <citation type="submission" date="2016-11" db="EMBL/GenBank/DDBJ databases">
        <authorList>
            <person name="Jaros S."/>
            <person name="Januszkiewicz K."/>
            <person name="Wedrychowicz H."/>
        </authorList>
    </citation>
    <scope>NUCLEOTIDE SEQUENCE [LARGE SCALE GENOMIC DNA]</scope>
    <source>
        <strain evidence="4 5">DSM 19022</strain>
    </source>
</reference>
<dbReference type="SUPFAM" id="SSF54637">
    <property type="entry name" value="Thioesterase/thiol ester dehydrase-isomerase"/>
    <property type="match status" value="1"/>
</dbReference>
<evidence type="ECO:0000313" key="4">
    <source>
        <dbReference type="EMBL" id="SHJ43920.1"/>
    </source>
</evidence>
<dbReference type="PANTHER" id="PTHR21660:SF1">
    <property type="entry name" value="ACYL-COENZYME A THIOESTERASE 13"/>
    <property type="match status" value="1"/>
</dbReference>
<dbReference type="CDD" id="cd03443">
    <property type="entry name" value="PaaI_thioesterase"/>
    <property type="match status" value="1"/>
</dbReference>
<comment type="similarity">
    <text evidence="1">Belongs to the thioesterase PaaI family.</text>
</comment>
<dbReference type="Pfam" id="PF03061">
    <property type="entry name" value="4HBT"/>
    <property type="match status" value="1"/>
</dbReference>
<dbReference type="RefSeq" id="WP_073028221.1">
    <property type="nucleotide sequence ID" value="NZ_FQZS01000061.1"/>
</dbReference>
<evidence type="ECO:0000256" key="2">
    <source>
        <dbReference type="ARBA" id="ARBA00022801"/>
    </source>
</evidence>
<dbReference type="Gene3D" id="3.10.129.10">
    <property type="entry name" value="Hotdog Thioesterase"/>
    <property type="match status" value="1"/>
</dbReference>
<name>A0A1M6JB57_9FIRM</name>
<dbReference type="InterPro" id="IPR006683">
    <property type="entry name" value="Thioestr_dom"/>
</dbReference>
<protein>
    <submittedName>
        <fullName evidence="4">Acyl-CoA thioesterase</fullName>
    </submittedName>
</protein>
<feature type="domain" description="Thioesterase" evidence="3">
    <location>
        <begin position="52"/>
        <end position="126"/>
    </location>
</feature>
<dbReference type="PANTHER" id="PTHR21660">
    <property type="entry name" value="THIOESTERASE SUPERFAMILY MEMBER-RELATED"/>
    <property type="match status" value="1"/>
</dbReference>
<dbReference type="Proteomes" id="UP000184442">
    <property type="component" value="Unassembled WGS sequence"/>
</dbReference>
<dbReference type="STRING" id="1122184.SAMN02745176_03559"/>
<keyword evidence="5" id="KW-1185">Reference proteome</keyword>
<proteinExistence type="inferred from homology"/>
<dbReference type="EMBL" id="FQZS01000061">
    <property type="protein sequence ID" value="SHJ43920.1"/>
    <property type="molecule type" value="Genomic_DNA"/>
</dbReference>
<evidence type="ECO:0000313" key="5">
    <source>
        <dbReference type="Proteomes" id="UP000184442"/>
    </source>
</evidence>
<organism evidence="4 5">
    <name type="scientific">Lutispora thermophila DSM 19022</name>
    <dbReference type="NCBI Taxonomy" id="1122184"/>
    <lineage>
        <taxon>Bacteria</taxon>
        <taxon>Bacillati</taxon>
        <taxon>Bacillota</taxon>
        <taxon>Clostridia</taxon>
        <taxon>Lutisporales</taxon>
        <taxon>Lutisporaceae</taxon>
        <taxon>Lutispora</taxon>
    </lineage>
</organism>
<dbReference type="AlphaFoldDB" id="A0A1M6JB57"/>
<sequence length="143" mass="15962">MTQEYLARLYEYFKNIHQTPILENFLEIQLEELQVGKSIYKIKTSQKHSNIYGTVHGGTLASVCDTAMGTSCTTYGKRVVTIDMNISYIKSAPKESTLTAVGKVISNGRTIMRAVCEIFDEQGQLIVKSQASFYVTGEFSVSE</sequence>
<dbReference type="InterPro" id="IPR029069">
    <property type="entry name" value="HotDog_dom_sf"/>
</dbReference>
<dbReference type="OrthoDB" id="328435at2"/>